<accession>D3AFE0</accession>
<dbReference type="HOGENOM" id="CLU_214272_0_0_9"/>
<dbReference type="Proteomes" id="UP000004968">
    <property type="component" value="Unassembled WGS sequence"/>
</dbReference>
<dbReference type="RefSeq" id="WP_006772846.1">
    <property type="nucleotide sequence ID" value="NZ_GG667639.1"/>
</dbReference>
<name>D3AFE0_9FIRM</name>
<evidence type="ECO:0000313" key="1">
    <source>
        <dbReference type="EMBL" id="EFC99471.1"/>
    </source>
</evidence>
<reference evidence="1 2" key="1">
    <citation type="submission" date="2010-01" db="EMBL/GenBank/DDBJ databases">
        <authorList>
            <person name="Weinstock G."/>
            <person name="Sodergren E."/>
            <person name="Clifton S."/>
            <person name="Fulton L."/>
            <person name="Fulton B."/>
            <person name="Courtney L."/>
            <person name="Fronick C."/>
            <person name="Harrison M."/>
            <person name="Strong C."/>
            <person name="Farmer C."/>
            <person name="Delahaunty K."/>
            <person name="Markovic C."/>
            <person name="Hall O."/>
            <person name="Minx P."/>
            <person name="Tomlinson C."/>
            <person name="Mitreva M."/>
            <person name="Nelson J."/>
            <person name="Hou S."/>
            <person name="Wollam A."/>
            <person name="Pepin K.H."/>
            <person name="Johnson M."/>
            <person name="Bhonagiri V."/>
            <person name="Nash W.E."/>
            <person name="Warren W."/>
            <person name="Chinwalla A."/>
            <person name="Mardis E.R."/>
            <person name="Wilson R.K."/>
        </authorList>
    </citation>
    <scope>NUCLEOTIDE SEQUENCE [LARGE SCALE GENOMIC DNA]</scope>
    <source>
        <strain evidence="1 2">DSM 13479</strain>
    </source>
</reference>
<protein>
    <submittedName>
        <fullName evidence="1">Uncharacterized protein</fullName>
    </submittedName>
</protein>
<gene>
    <name evidence="1" type="ORF">CLOSTHATH_02324</name>
</gene>
<evidence type="ECO:0000313" key="2">
    <source>
        <dbReference type="Proteomes" id="UP000004968"/>
    </source>
</evidence>
<dbReference type="GeneID" id="93148607"/>
<sequence>MAKKELIIENYIEIDGVDVPMDTLSEEKRAEIAILLQDTAMSYAGYKRVQTPG</sequence>
<organism evidence="1 2">
    <name type="scientific">Hungatella hathewayi DSM 13479</name>
    <dbReference type="NCBI Taxonomy" id="566550"/>
    <lineage>
        <taxon>Bacteria</taxon>
        <taxon>Bacillati</taxon>
        <taxon>Bacillota</taxon>
        <taxon>Clostridia</taxon>
        <taxon>Lachnospirales</taxon>
        <taxon>Lachnospiraceae</taxon>
        <taxon>Hungatella</taxon>
    </lineage>
</organism>
<comment type="caution">
    <text evidence="1">The sequence shown here is derived from an EMBL/GenBank/DDBJ whole genome shotgun (WGS) entry which is preliminary data.</text>
</comment>
<dbReference type="EMBL" id="ACIO01000178">
    <property type="protein sequence ID" value="EFC99471.1"/>
    <property type="molecule type" value="Genomic_DNA"/>
</dbReference>
<proteinExistence type="predicted"/>
<dbReference type="AlphaFoldDB" id="D3AFE0"/>